<name>A0ABP8E5Q0_9MICO</name>
<dbReference type="EMBL" id="BAABAU010000004">
    <property type="protein sequence ID" value="GAA4267386.1"/>
    <property type="molecule type" value="Genomic_DNA"/>
</dbReference>
<organism evidence="1 2">
    <name type="scientific">Frondihabitans peucedani</name>
    <dbReference type="NCBI Taxonomy" id="598626"/>
    <lineage>
        <taxon>Bacteria</taxon>
        <taxon>Bacillati</taxon>
        <taxon>Actinomycetota</taxon>
        <taxon>Actinomycetes</taxon>
        <taxon>Micrococcales</taxon>
        <taxon>Microbacteriaceae</taxon>
        <taxon>Frondihabitans</taxon>
    </lineage>
</organism>
<evidence type="ECO:0000313" key="1">
    <source>
        <dbReference type="EMBL" id="GAA4267386.1"/>
    </source>
</evidence>
<accession>A0ABP8E5Q0</accession>
<protein>
    <submittedName>
        <fullName evidence="1">Uncharacterized protein</fullName>
    </submittedName>
</protein>
<gene>
    <name evidence="1" type="ORF">GCM10022256_29980</name>
</gene>
<comment type="caution">
    <text evidence="1">The sequence shown here is derived from an EMBL/GenBank/DDBJ whole genome shotgun (WGS) entry which is preliminary data.</text>
</comment>
<proteinExistence type="predicted"/>
<evidence type="ECO:0000313" key="2">
    <source>
        <dbReference type="Proteomes" id="UP001501594"/>
    </source>
</evidence>
<keyword evidence="2" id="KW-1185">Reference proteome</keyword>
<reference evidence="2" key="1">
    <citation type="journal article" date="2019" name="Int. J. Syst. Evol. Microbiol.">
        <title>The Global Catalogue of Microorganisms (GCM) 10K type strain sequencing project: providing services to taxonomists for standard genome sequencing and annotation.</title>
        <authorList>
            <consortium name="The Broad Institute Genomics Platform"/>
            <consortium name="The Broad Institute Genome Sequencing Center for Infectious Disease"/>
            <person name="Wu L."/>
            <person name="Ma J."/>
        </authorList>
    </citation>
    <scope>NUCLEOTIDE SEQUENCE [LARGE SCALE GENOMIC DNA]</scope>
    <source>
        <strain evidence="2">JCM 17442</strain>
    </source>
</reference>
<dbReference type="Proteomes" id="UP001501594">
    <property type="component" value="Unassembled WGS sequence"/>
</dbReference>
<sequence>MSWIVIGAAALVLCSLTASGTLLVLAETQRESLESLDESDGF</sequence>